<evidence type="ECO:0000313" key="2">
    <source>
        <dbReference type="EMBL" id="KIW99305.1"/>
    </source>
</evidence>
<dbReference type="InterPro" id="IPR010730">
    <property type="entry name" value="HET"/>
</dbReference>
<dbReference type="AlphaFoldDB" id="A0A0D2I7T3"/>
<protein>
    <recommendedName>
        <fullName evidence="1">Heterokaryon incompatibility domain-containing protein</fullName>
    </recommendedName>
</protein>
<reference evidence="2" key="1">
    <citation type="submission" date="2015-01" db="EMBL/GenBank/DDBJ databases">
        <title>The Genome Sequence of Cladophialophora bantiana CBS 173.52.</title>
        <authorList>
            <consortium name="The Broad Institute Genomics Platform"/>
            <person name="Cuomo C."/>
            <person name="de Hoog S."/>
            <person name="Gorbushina A."/>
            <person name="Stielow B."/>
            <person name="Teixiera M."/>
            <person name="Abouelleil A."/>
            <person name="Chapman S.B."/>
            <person name="Priest M."/>
            <person name="Young S.K."/>
            <person name="Wortman J."/>
            <person name="Nusbaum C."/>
            <person name="Birren B."/>
        </authorList>
    </citation>
    <scope>NUCLEOTIDE SEQUENCE [LARGE SCALE GENOMIC DNA]</scope>
    <source>
        <strain evidence="2">CBS 173.52</strain>
    </source>
</reference>
<dbReference type="RefSeq" id="XP_016625974.1">
    <property type="nucleotide sequence ID" value="XM_016758725.1"/>
</dbReference>
<sequence>MKPSTGFWDYTDIQALAIPHQLCAPCKKICSTSNLLRTLPQDYARWEQEQKDGGPLTIGCEYQESYRIHDFPELDRCVSEGQCHLCALIWSELHAEAGFEPLEELRRLQHEGVSLTGVLRGGGKSFINHRLLTFRVGDRKSNTAMQLLMSSEPHTAPIQQEFDAQLALSAESDATISLAAKWLRDCIAQDTACAGKRQSAVWDKTLPARLICIYSEDPSLQSARIVDTNKLPLNTSYLTLSHSWGDGKFLKLLSTNMEQLYSSIPVDELSKTHRDALSITRRLEYQYLWIDSLCIIQDSSDDWRSQSAQMASIYGNSTCNIAAENTSGQGGCFVRRNPLMQRPCQLTHSSDVDPAEGVYAHRYHTANWSAFPEYYYSLLSLLTRAWVQQERVLSPRVLYFGGPEIHWECCSFQASEAWPHGSPNEEYGFDEVYPLKAAFESLITPFTDWDRDDLNRFVYELWHNGVFREYTAADLTFEKDRLVALSGIAGVIQQRTGLTYIAGLWKEFLPMDLMWRNMDAPAPGQRHLEPMPWKAPTWSWASVKGRKRYDLFALQKPEDNNVLYCSRVLECVVEPLDIEQPILGEVSGGIITLTGFLVPLAGRNNPQTLGPDGLGSLEKSKDFHLDIDIPSSSTKLFYFCLMKTRDNETTHTNKGLVLAQAVAEPEEEPEEDKDDTKYAGRYVRVGIFVKSYKIETGCIFDGVEESSVSVR</sequence>
<dbReference type="Pfam" id="PF06985">
    <property type="entry name" value="HET"/>
    <property type="match status" value="1"/>
</dbReference>
<proteinExistence type="predicted"/>
<dbReference type="GeneID" id="27693896"/>
<name>A0A0D2I7T3_CLAB1</name>
<dbReference type="PANTHER" id="PTHR33112:SF8">
    <property type="entry name" value="HETEROKARYON INCOMPATIBILITY DOMAIN-CONTAINING PROTEIN"/>
    <property type="match status" value="1"/>
</dbReference>
<feature type="domain" description="Heterokaryon incompatibility" evidence="1">
    <location>
        <begin position="237"/>
        <end position="390"/>
    </location>
</feature>
<accession>A0A0D2I7T3</accession>
<dbReference type="HOGENOM" id="CLU_002639_3_0_1"/>
<dbReference type="PANTHER" id="PTHR33112">
    <property type="entry name" value="DOMAIN PROTEIN, PUTATIVE-RELATED"/>
    <property type="match status" value="1"/>
</dbReference>
<gene>
    <name evidence="2" type="ORF">Z519_00968</name>
</gene>
<organism evidence="2 3">
    <name type="scientific">Cladophialophora bantiana (strain ATCC 10958 / CBS 173.52 / CDC B-1940 / NIH 8579)</name>
    <name type="common">Xylohypha bantiana</name>
    <dbReference type="NCBI Taxonomy" id="1442370"/>
    <lineage>
        <taxon>Eukaryota</taxon>
        <taxon>Fungi</taxon>
        <taxon>Dikarya</taxon>
        <taxon>Ascomycota</taxon>
        <taxon>Pezizomycotina</taxon>
        <taxon>Eurotiomycetes</taxon>
        <taxon>Chaetothyriomycetidae</taxon>
        <taxon>Chaetothyriales</taxon>
        <taxon>Herpotrichiellaceae</taxon>
        <taxon>Cladophialophora</taxon>
    </lineage>
</organism>
<evidence type="ECO:0000313" key="3">
    <source>
        <dbReference type="Proteomes" id="UP000053789"/>
    </source>
</evidence>
<evidence type="ECO:0000259" key="1">
    <source>
        <dbReference type="Pfam" id="PF06985"/>
    </source>
</evidence>
<dbReference type="Proteomes" id="UP000053789">
    <property type="component" value="Unassembled WGS sequence"/>
</dbReference>
<dbReference type="OrthoDB" id="5362512at2759"/>
<dbReference type="VEuPathDB" id="FungiDB:Z519_00968"/>
<keyword evidence="3" id="KW-1185">Reference proteome</keyword>
<dbReference type="EMBL" id="KN846980">
    <property type="protein sequence ID" value="KIW99305.1"/>
    <property type="molecule type" value="Genomic_DNA"/>
</dbReference>